<proteinExistence type="predicted"/>
<dbReference type="SUPFAM" id="SSF109915">
    <property type="entry name" value="Hypothetical protein YhaI"/>
    <property type="match status" value="1"/>
</dbReference>
<name>A0A1I6ARX8_9BACI</name>
<dbReference type="InterPro" id="IPR015058">
    <property type="entry name" value="DUF1878"/>
</dbReference>
<dbReference type="Proteomes" id="UP000182762">
    <property type="component" value="Unassembled WGS sequence"/>
</dbReference>
<evidence type="ECO:0000313" key="3">
    <source>
        <dbReference type="Proteomes" id="UP000182762"/>
    </source>
</evidence>
<reference evidence="2 3" key="1">
    <citation type="submission" date="2016-10" db="EMBL/GenBank/DDBJ databases">
        <authorList>
            <person name="Varghese N."/>
            <person name="Submissions S."/>
        </authorList>
    </citation>
    <scope>NUCLEOTIDE SEQUENCE [LARGE SCALE GENOMIC DNA]</scope>
    <source>
        <strain evidence="2 3">DSM 13796</strain>
    </source>
</reference>
<dbReference type="GeneID" id="93711565"/>
<dbReference type="InterPro" id="IPR035945">
    <property type="entry name" value="YhaI-like_sf"/>
</dbReference>
<dbReference type="Pfam" id="PF08963">
    <property type="entry name" value="DUF1878"/>
    <property type="match status" value="1"/>
</dbReference>
<evidence type="ECO:0008006" key="4">
    <source>
        <dbReference type="Google" id="ProtNLM"/>
    </source>
</evidence>
<keyword evidence="3" id="KW-1185">Reference proteome</keyword>
<keyword evidence="1" id="KW-0175">Coiled coil</keyword>
<accession>A0A1I6ARX8</accession>
<organism evidence="2 3">
    <name type="scientific">Priestia endophytica DSM 13796</name>
    <dbReference type="NCBI Taxonomy" id="1121089"/>
    <lineage>
        <taxon>Bacteria</taxon>
        <taxon>Bacillati</taxon>
        <taxon>Bacillota</taxon>
        <taxon>Bacilli</taxon>
        <taxon>Bacillales</taxon>
        <taxon>Bacillaceae</taxon>
        <taxon>Priestia</taxon>
    </lineage>
</organism>
<dbReference type="EMBL" id="FOXX01000007">
    <property type="protein sequence ID" value="SFQ71483.1"/>
    <property type="molecule type" value="Genomic_DNA"/>
</dbReference>
<feature type="coiled-coil region" evidence="1">
    <location>
        <begin position="1"/>
        <end position="63"/>
    </location>
</feature>
<dbReference type="Gene3D" id="1.10.3750.10">
    <property type="entry name" value="YhaI-like"/>
    <property type="match status" value="1"/>
</dbReference>
<sequence length="113" mass="13341">MESLENRIERLELYLELLLKVTDLESQPFYKLVISKNLNKKELAEVYSICEELAEKYEEQKKQGLIDFVPLLTQFVGQLPYKLNPHETIYALQQQKLYPGLMDKLASLVRMVY</sequence>
<gene>
    <name evidence="2" type="ORF">SAMN02745910_02940</name>
</gene>
<protein>
    <recommendedName>
        <fullName evidence="4">DUF1878 family protein</fullName>
    </recommendedName>
</protein>
<dbReference type="RefSeq" id="WP_061803237.1">
    <property type="nucleotide sequence ID" value="NZ_FOXX01000007.1"/>
</dbReference>
<evidence type="ECO:0000313" key="2">
    <source>
        <dbReference type="EMBL" id="SFQ71483.1"/>
    </source>
</evidence>
<comment type="caution">
    <text evidence="2">The sequence shown here is derived from an EMBL/GenBank/DDBJ whole genome shotgun (WGS) entry which is preliminary data.</text>
</comment>
<evidence type="ECO:0000256" key="1">
    <source>
        <dbReference type="SAM" id="Coils"/>
    </source>
</evidence>